<keyword evidence="1" id="KW-0732">Signal</keyword>
<name>H1Y025_9SPHI</name>
<evidence type="ECO:0000256" key="1">
    <source>
        <dbReference type="SAM" id="SignalP"/>
    </source>
</evidence>
<dbReference type="SUPFAM" id="SSF82185">
    <property type="entry name" value="Histone H3 K4-specific methyltransferase SET7/9 N-terminal domain"/>
    <property type="match status" value="1"/>
</dbReference>
<dbReference type="Proteomes" id="UP000002774">
    <property type="component" value="Chromosome"/>
</dbReference>
<evidence type="ECO:0000313" key="3">
    <source>
        <dbReference type="Proteomes" id="UP000002774"/>
    </source>
</evidence>
<dbReference type="HOGENOM" id="CLU_882281_0_0_10"/>
<dbReference type="AlphaFoldDB" id="H1Y025"/>
<feature type="chain" id="PRO_5003556936" description="MORN variant repeat-containing protein" evidence="1">
    <location>
        <begin position="21"/>
        <end position="315"/>
    </location>
</feature>
<protein>
    <recommendedName>
        <fullName evidence="4">MORN variant repeat-containing protein</fullName>
    </recommendedName>
</protein>
<keyword evidence="3" id="KW-1185">Reference proteome</keyword>
<evidence type="ECO:0008006" key="4">
    <source>
        <dbReference type="Google" id="ProtNLM"/>
    </source>
</evidence>
<gene>
    <name evidence="2" type="ORF">Mucpa_3839</name>
</gene>
<proteinExistence type="predicted"/>
<accession>H1Y025</accession>
<organism evidence="2 3">
    <name type="scientific">Mucilaginibacter paludis DSM 18603</name>
    <dbReference type="NCBI Taxonomy" id="714943"/>
    <lineage>
        <taxon>Bacteria</taxon>
        <taxon>Pseudomonadati</taxon>
        <taxon>Bacteroidota</taxon>
        <taxon>Sphingobacteriia</taxon>
        <taxon>Sphingobacteriales</taxon>
        <taxon>Sphingobacteriaceae</taxon>
        <taxon>Mucilaginibacter</taxon>
    </lineage>
</organism>
<evidence type="ECO:0000313" key="2">
    <source>
        <dbReference type="EMBL" id="EHQ27934.1"/>
    </source>
</evidence>
<dbReference type="Gene3D" id="3.90.930.1">
    <property type="match status" value="1"/>
</dbReference>
<feature type="signal peptide" evidence="1">
    <location>
        <begin position="1"/>
        <end position="20"/>
    </location>
</feature>
<dbReference type="eggNOG" id="COG0810">
    <property type="taxonomic scope" value="Bacteria"/>
</dbReference>
<dbReference type="OrthoDB" id="649093at2"/>
<dbReference type="EMBL" id="CM001403">
    <property type="protein sequence ID" value="EHQ27934.1"/>
    <property type="molecule type" value="Genomic_DNA"/>
</dbReference>
<dbReference type="STRING" id="714943.Mucpa_3839"/>
<sequence length="315" mass="35773">MCLRIYFFLFFFLSVSWAVAQNQSIFFLKNNGVEVKTRDSADFIRIISEPDSGTTLFNIKEYYVNGKIKFIGKATQFDKIVLEGPSVSFYPSGKRSQMGTYYRGNLVGDVYTYYPNGKIYRIINYNYFKARGLLIYNGCQIKTSNDSTGKNLVTEGNGYSITYDDEFKNIFEEGPIKNGVKNGIWKGKTLDSNQISYTESYRDDKLISGKSTDKNGKFYSYNIHYKSATQIHDDGSLFKALNLDSKQPISKNQGEVTFYIDKDGAVLDLKIIGKLDDVSKSDILTAVSRKWSPCLLCGVPIKAFMSFPIKCKEDH</sequence>
<reference evidence="2" key="1">
    <citation type="submission" date="2011-09" db="EMBL/GenBank/DDBJ databases">
        <title>The permanent draft genome of Mucilaginibacter paludis DSM 18603.</title>
        <authorList>
            <consortium name="US DOE Joint Genome Institute (JGI-PGF)"/>
            <person name="Lucas S."/>
            <person name="Han J."/>
            <person name="Lapidus A."/>
            <person name="Bruce D."/>
            <person name="Goodwin L."/>
            <person name="Pitluck S."/>
            <person name="Peters L."/>
            <person name="Kyrpides N."/>
            <person name="Mavromatis K."/>
            <person name="Ivanova N."/>
            <person name="Mikhailova N."/>
            <person name="Held B."/>
            <person name="Detter J.C."/>
            <person name="Tapia R."/>
            <person name="Han C."/>
            <person name="Land M."/>
            <person name="Hauser L."/>
            <person name="Markowitz V."/>
            <person name="Cheng J.-F."/>
            <person name="Hugenholtz P."/>
            <person name="Woyke T."/>
            <person name="Wu D."/>
            <person name="Tindall B."/>
            <person name="Brambilla E."/>
            <person name="Klenk H.-P."/>
            <person name="Eisen J.A."/>
        </authorList>
    </citation>
    <scope>NUCLEOTIDE SEQUENCE [LARGE SCALE GENOMIC DNA]</scope>
    <source>
        <strain evidence="2">DSM 18603</strain>
    </source>
</reference>
<dbReference type="RefSeq" id="WP_008508592.1">
    <property type="nucleotide sequence ID" value="NZ_CM001403.1"/>
</dbReference>